<dbReference type="GO" id="GO:0071333">
    <property type="term" value="P:cellular response to glucose stimulus"/>
    <property type="evidence" value="ECO:0007669"/>
    <property type="project" value="TreeGrafter"/>
</dbReference>
<dbReference type="AlphaFoldDB" id="A0A814NQX3"/>
<dbReference type="InterPro" id="IPR035078">
    <property type="entry name" value="PEP_carboxykinase_GTP_N"/>
</dbReference>
<dbReference type="Proteomes" id="UP000663879">
    <property type="component" value="Unassembled WGS sequence"/>
</dbReference>
<dbReference type="SUPFAM" id="SSF68923">
    <property type="entry name" value="PEP carboxykinase N-terminal domain"/>
    <property type="match status" value="1"/>
</dbReference>
<dbReference type="GO" id="GO:0030145">
    <property type="term" value="F:manganese ion binding"/>
    <property type="evidence" value="ECO:0007669"/>
    <property type="project" value="TreeGrafter"/>
</dbReference>
<feature type="domain" description="Phosphoenolpyruvate carboxykinase GTP-utilising N-terminal" evidence="1">
    <location>
        <begin position="49"/>
        <end position="266"/>
    </location>
</feature>
<name>A0A814NQX3_9BILA</name>
<dbReference type="GO" id="GO:0006094">
    <property type="term" value="P:gluconeogenesis"/>
    <property type="evidence" value="ECO:0007669"/>
    <property type="project" value="InterPro"/>
</dbReference>
<dbReference type="PANTHER" id="PTHR11561">
    <property type="entry name" value="PHOSPHOENOLPYRUVATE CARBOXYKINASE"/>
    <property type="match status" value="1"/>
</dbReference>
<feature type="non-terminal residue" evidence="2">
    <location>
        <position position="266"/>
    </location>
</feature>
<protein>
    <recommendedName>
        <fullName evidence="1">Phosphoenolpyruvate carboxykinase GTP-utilising N-terminal domain-containing protein</fullName>
    </recommendedName>
</protein>
<dbReference type="GO" id="GO:0046327">
    <property type="term" value="P:glycerol biosynthetic process from pyruvate"/>
    <property type="evidence" value="ECO:0007669"/>
    <property type="project" value="TreeGrafter"/>
</dbReference>
<dbReference type="GO" id="GO:0033993">
    <property type="term" value="P:response to lipid"/>
    <property type="evidence" value="ECO:0007669"/>
    <property type="project" value="TreeGrafter"/>
</dbReference>
<dbReference type="Gene3D" id="3.40.449.10">
    <property type="entry name" value="Phosphoenolpyruvate Carboxykinase, domain 1"/>
    <property type="match status" value="1"/>
</dbReference>
<evidence type="ECO:0000259" key="1">
    <source>
        <dbReference type="Pfam" id="PF17297"/>
    </source>
</evidence>
<dbReference type="PANTHER" id="PTHR11561:SF0">
    <property type="entry name" value="PHOSPHOENOLPYRUVATE CARBOXYKINASE [GTP]-RELATED"/>
    <property type="match status" value="1"/>
</dbReference>
<dbReference type="GO" id="GO:0019543">
    <property type="term" value="P:propionate catabolic process"/>
    <property type="evidence" value="ECO:0007669"/>
    <property type="project" value="TreeGrafter"/>
</dbReference>
<sequence length="266" mass="29984">MTDNQSSIEQNRHFEGVKDDQVLADDQWLKLQAAAYHSNLTKLPKSLQDYIEEKAKICQPEAIHICDGSIEEYNALLRQLERNGQVQKLEKMNNCWLALTDPKDVARVESRTFISTTSQIETVATPTHGFKDGEPSLNLRNLKCSALGNWMSPEDLDYELSRRLPGCMKGRTMYVIPYSMGPIGGTISKIGIELTDSPYVVCSMRIMTRMGINVFEKIADESVFVKCLHSVGVPLPTTRTLVNNWACNPEMTMIAHLPEKNEVISF</sequence>
<gene>
    <name evidence="2" type="ORF">OXX778_LOCUS20922</name>
</gene>
<proteinExistence type="predicted"/>
<dbReference type="InterPro" id="IPR008210">
    <property type="entry name" value="PEP_carboxykinase_N"/>
</dbReference>
<dbReference type="EMBL" id="CAJNOC010007307">
    <property type="protein sequence ID" value="CAF1096252.1"/>
    <property type="molecule type" value="Genomic_DNA"/>
</dbReference>
<accession>A0A814NQX3</accession>
<comment type="caution">
    <text evidence="2">The sequence shown here is derived from an EMBL/GenBank/DDBJ whole genome shotgun (WGS) entry which is preliminary data.</text>
</comment>
<dbReference type="InterPro" id="IPR008209">
    <property type="entry name" value="PEP_carboxykinase_GTP"/>
</dbReference>
<dbReference type="OrthoDB" id="5841594at2759"/>
<organism evidence="2 3">
    <name type="scientific">Brachionus calyciflorus</name>
    <dbReference type="NCBI Taxonomy" id="104777"/>
    <lineage>
        <taxon>Eukaryota</taxon>
        <taxon>Metazoa</taxon>
        <taxon>Spiralia</taxon>
        <taxon>Gnathifera</taxon>
        <taxon>Rotifera</taxon>
        <taxon>Eurotatoria</taxon>
        <taxon>Monogononta</taxon>
        <taxon>Pseudotrocha</taxon>
        <taxon>Ploima</taxon>
        <taxon>Brachionidae</taxon>
        <taxon>Brachionus</taxon>
    </lineage>
</organism>
<evidence type="ECO:0000313" key="2">
    <source>
        <dbReference type="EMBL" id="CAF1096252.1"/>
    </source>
</evidence>
<dbReference type="GO" id="GO:0005525">
    <property type="term" value="F:GTP binding"/>
    <property type="evidence" value="ECO:0007669"/>
    <property type="project" value="InterPro"/>
</dbReference>
<evidence type="ECO:0000313" key="3">
    <source>
        <dbReference type="Proteomes" id="UP000663879"/>
    </source>
</evidence>
<dbReference type="GO" id="GO:0006107">
    <property type="term" value="P:oxaloacetate metabolic process"/>
    <property type="evidence" value="ECO:0007669"/>
    <property type="project" value="TreeGrafter"/>
</dbReference>
<dbReference type="GO" id="GO:0005829">
    <property type="term" value="C:cytosol"/>
    <property type="evidence" value="ECO:0007669"/>
    <property type="project" value="TreeGrafter"/>
</dbReference>
<dbReference type="Pfam" id="PF17297">
    <property type="entry name" value="PEPCK_N"/>
    <property type="match status" value="1"/>
</dbReference>
<keyword evidence="3" id="KW-1185">Reference proteome</keyword>
<reference evidence="2" key="1">
    <citation type="submission" date="2021-02" db="EMBL/GenBank/DDBJ databases">
        <authorList>
            <person name="Nowell W R."/>
        </authorList>
    </citation>
    <scope>NUCLEOTIDE SEQUENCE</scope>
    <source>
        <strain evidence="2">Ploen Becks lab</strain>
    </source>
</reference>
<dbReference type="GO" id="GO:0042594">
    <property type="term" value="P:response to starvation"/>
    <property type="evidence" value="ECO:0007669"/>
    <property type="project" value="TreeGrafter"/>
</dbReference>
<dbReference type="GO" id="GO:0004613">
    <property type="term" value="F:phosphoenolpyruvate carboxykinase (GTP) activity"/>
    <property type="evidence" value="ECO:0007669"/>
    <property type="project" value="TreeGrafter"/>
</dbReference>